<dbReference type="Gene3D" id="3.40.50.300">
    <property type="entry name" value="P-loop containing nucleotide triphosphate hydrolases"/>
    <property type="match status" value="1"/>
</dbReference>
<evidence type="ECO:0000259" key="1">
    <source>
        <dbReference type="PROSITE" id="PS50837"/>
    </source>
</evidence>
<organism evidence="2 3">
    <name type="scientific">Salmonella enterica</name>
    <name type="common">Salmonella choleraesuis</name>
    <dbReference type="NCBI Taxonomy" id="28901"/>
    <lineage>
        <taxon>Bacteria</taxon>
        <taxon>Pseudomonadati</taxon>
        <taxon>Pseudomonadota</taxon>
        <taxon>Gammaproteobacteria</taxon>
        <taxon>Enterobacterales</taxon>
        <taxon>Enterobacteriaceae</taxon>
        <taxon>Salmonella</taxon>
    </lineage>
</organism>
<evidence type="ECO:0000313" key="3">
    <source>
        <dbReference type="Proteomes" id="UP000254332"/>
    </source>
</evidence>
<reference evidence="2 3" key="1">
    <citation type="submission" date="2018-06" db="EMBL/GenBank/DDBJ databases">
        <authorList>
            <consortium name="Pathogen Informatics"/>
            <person name="Doyle S."/>
        </authorList>
    </citation>
    <scope>NUCLEOTIDE SEQUENCE [LARGE SCALE GENOMIC DNA]</scope>
    <source>
        <strain evidence="2 3">NCTC10718</strain>
    </source>
</reference>
<gene>
    <name evidence="2" type="ORF">NCTC10718_00174</name>
</gene>
<dbReference type="EMBL" id="UGWQ01000001">
    <property type="protein sequence ID" value="SUF67524.1"/>
    <property type="molecule type" value="Genomic_DNA"/>
</dbReference>
<accession>A0A379QR75</accession>
<dbReference type="SUPFAM" id="SSF52540">
    <property type="entry name" value="P-loop containing nucleoside triphosphate hydrolases"/>
    <property type="match status" value="1"/>
</dbReference>
<dbReference type="Proteomes" id="UP000254332">
    <property type="component" value="Unassembled WGS sequence"/>
</dbReference>
<evidence type="ECO:0000313" key="2">
    <source>
        <dbReference type="EMBL" id="SUF67524.1"/>
    </source>
</evidence>
<dbReference type="Pfam" id="PF05729">
    <property type="entry name" value="NACHT"/>
    <property type="match status" value="1"/>
</dbReference>
<protein>
    <submittedName>
        <fullName evidence="2">NACHT domain</fullName>
    </submittedName>
</protein>
<name>A0A379QR75_SALER</name>
<sequence length="1909" mass="221045">MAIKNSAIIYAGYDYQTLQGVRLLADWLNTPTKYNRIAFEADAKQVDAPQGIDDIVCERQDGKTDFWQVKFTPDTDKEDNQLSWEWLLKRSGHSIRARSILQKIADAVDKVPAERRGDITLLTNKIPNREIATCLRNNKIDWNQVPIAKQQSIILQLGTQERAKQFFDILQICHSDQSYTRLNSIVPELLRKHTNEEGVYRLIERAKRWAIQRNSPSDGGWICLEHIRAVISTNRPEPIPQTFVLPDNYIVPDADFHDKFIDSLFNPTNRLVVLTGAPGKGKSTYISHICQILQTREFPYIRHHYFLGLDDRTTDRLSPRIVAEDLMCQVKAFCSQIEMKNYHAEHLHKVLAECGQIYKEEGKRFFIIIDGLDHVWRDNGKDKSPLDELFCQLLPLPDNVTLLVGTQPVDDELLPSRLLQNSPREEWLHLPNMSGDAIRKYLSGQVESGRIVFNFHQSQYEEVLSQCAELLTTKTQGYPLHVIYSCEKLHVEGKGLSHWEIENLPRCEGGNITNYYNELWKILNYEQRDILHLCCAFPFLWPATSFSEIFSERTETIPNVKAVIHLLYESIAGLRPFHESLIVFTRSTTEHENRIKLLLPALISWLEKSAPKPIKNCWYWSCLAYNGDPYPLRNGLTRDWILERLAEGYRQDEFIRLLTQAETSALAEGHFSEAYQHRSRKTRLLNARLQIWDMSTLGVCSMINASEALLKQYQSTQNVSSPKILATLAIALWFRNHFDEAKRITRLALQRYSNESSVYTNKNSDESRADIRLLIKAAVLTECFDEKWLATGSVHKWSDSNINLLIECAEYKSDIGLLFSLHDVFKQTVIKNKIVNAIVRVGIVEQIDLEYWPHFSGLDSALLRLYSHLSTAHPCSLITEQGESEIGRYHVHPEVSYDEWFYDSLFYRLNASGDYCWLPVSTGEGQEEVSSHFLHLNDFSDIIAESMALNIQQSFSDFCSLIALVSDLKDHQMQIQQKRMFFKTDWVSIALNLHLIMHCKPVNTEEIDIILNSEHTALYRLHKTILNFHSRAFESDAIANFLVFEDGRQKEKLQETNEYLANNLELSEIALHYDLNQSIFFERVKLCWDYGLGYGHHKDIALNQVLTAIKTIATVEPKYALTQLERVSPLVHNICDFTDGDHTQHSVTELSALYAHLSPLTLSSIYDSYVSEGEWYDADNALTQYLKHADLSSPFVESLCRTLLDDGQIEIIQNRAKDNAILTTFWPEILPRKMDYSSSAKRSLRGTEKFDPAKISPADVTNLLNVRSSYENIPKWYHYWKDQGKVTEVINVLLPIINNGLPEYSEFRYILSDLFEDTLRLKGKKYAFPILVQEHIQRNGWGEWGESDDQTYARLDKVIRLYPDKIDDFLYKTTRLHHYKTKEENLVIPGNKLTYLLVNVGRVDEAKSLCEAMISEVEAETQNLPLCKPQWQWEGELDNDMIAVKFIIRRLFWPVQCVKHLVADQLSHLLVNGQCAEEIENLLVVEMGNRQLESEVVDILTVLWLASLKGYKVQNNISSFIYARSFLSDALLEAIVPNLPNLSRYQVLYKHPDDDGNHYGFEKTLGNELPHIFWDEVKRLEEKSGAPAKILMKKEWNDICYNHVQRWERVDYFFGSERDGFTMSFSTRNTRFGISAYLRTINRLINEFRMPKHYAEHYSICLMSANPLFYSVSNHRPGWLPLWQYGEITTKENVKTYVEECLNAFKNEQENSILGALSLPVRIDENNWLDITAVMGIQTEEYASFKIQHADCGHSVDSLLQAYRNIKFSFAKWAEYQNCVPLLGSTRELLRIARWDIMYEFRGLFSFGCQEQVTAYPAKNRINFDYQGKTIGYSDFWQAIPLSIYPKDIRSPVATYTAYDKDLACNWKNHSVLKKPNIMLCDCKVLKRENSYSPFEISDIRFHFESEPL</sequence>
<dbReference type="InterPro" id="IPR007111">
    <property type="entry name" value="NACHT_NTPase"/>
</dbReference>
<proteinExistence type="predicted"/>
<dbReference type="InterPro" id="IPR027417">
    <property type="entry name" value="P-loop_NTPase"/>
</dbReference>
<feature type="domain" description="NACHT" evidence="1">
    <location>
        <begin position="270"/>
        <end position="408"/>
    </location>
</feature>
<dbReference type="PROSITE" id="PS50837">
    <property type="entry name" value="NACHT"/>
    <property type="match status" value="1"/>
</dbReference>